<protein>
    <submittedName>
        <fullName evidence="1">Uncharacterized protein</fullName>
    </submittedName>
</protein>
<reference evidence="1 2" key="1">
    <citation type="submission" date="2023-09" db="EMBL/GenBank/DDBJ databases">
        <title>Nesidiocoris tenuis whole genome shotgun sequence.</title>
        <authorList>
            <person name="Shibata T."/>
            <person name="Shimoda M."/>
            <person name="Kobayashi T."/>
            <person name="Uehara T."/>
        </authorList>
    </citation>
    <scope>NUCLEOTIDE SEQUENCE [LARGE SCALE GENOMIC DNA]</scope>
    <source>
        <strain evidence="1 2">Japan</strain>
    </source>
</reference>
<evidence type="ECO:0000313" key="2">
    <source>
        <dbReference type="Proteomes" id="UP001307889"/>
    </source>
</evidence>
<dbReference type="Proteomes" id="UP001307889">
    <property type="component" value="Chromosome 1"/>
</dbReference>
<gene>
    <name evidence="1" type="ORF">NTJ_02204</name>
</gene>
<organism evidence="1 2">
    <name type="scientific">Nesidiocoris tenuis</name>
    <dbReference type="NCBI Taxonomy" id="355587"/>
    <lineage>
        <taxon>Eukaryota</taxon>
        <taxon>Metazoa</taxon>
        <taxon>Ecdysozoa</taxon>
        <taxon>Arthropoda</taxon>
        <taxon>Hexapoda</taxon>
        <taxon>Insecta</taxon>
        <taxon>Pterygota</taxon>
        <taxon>Neoptera</taxon>
        <taxon>Paraneoptera</taxon>
        <taxon>Hemiptera</taxon>
        <taxon>Heteroptera</taxon>
        <taxon>Panheteroptera</taxon>
        <taxon>Cimicomorpha</taxon>
        <taxon>Miridae</taxon>
        <taxon>Dicyphina</taxon>
        <taxon>Nesidiocoris</taxon>
    </lineage>
</organism>
<sequence length="98" mass="10712">MHNCNQKPDTPDPRECSVMSLDRMGKRSNVWIPRTSSGINLHACPSPPLQLVLPARSSLVALNTLPTRAGSDATATTNTTTWQYNGGSAVRIFNYARQ</sequence>
<accession>A0ABN7AAS1</accession>
<proteinExistence type="predicted"/>
<dbReference type="EMBL" id="AP028909">
    <property type="protein sequence ID" value="BES89397.1"/>
    <property type="molecule type" value="Genomic_DNA"/>
</dbReference>
<evidence type="ECO:0000313" key="1">
    <source>
        <dbReference type="EMBL" id="BES89397.1"/>
    </source>
</evidence>
<keyword evidence="2" id="KW-1185">Reference proteome</keyword>
<name>A0ABN7AAS1_9HEMI</name>